<comment type="caution">
    <text evidence="1">The sequence shown here is derived from an EMBL/GenBank/DDBJ whole genome shotgun (WGS) entry which is preliminary data.</text>
</comment>
<protein>
    <submittedName>
        <fullName evidence="1">Uncharacterized protein</fullName>
    </submittedName>
</protein>
<dbReference type="EMBL" id="VSSQ01065449">
    <property type="protein sequence ID" value="MPN18167.1"/>
    <property type="molecule type" value="Genomic_DNA"/>
</dbReference>
<gene>
    <name evidence="1" type="ORF">SDC9_165525</name>
</gene>
<name>A0A645FUI7_9ZZZZ</name>
<sequence length="47" mass="5094">MMSLVAIGKRDIFNFISHPGKKDAGASGGEFRIIGVGTDYNYSFLLV</sequence>
<proteinExistence type="predicted"/>
<reference evidence="1" key="1">
    <citation type="submission" date="2019-08" db="EMBL/GenBank/DDBJ databases">
        <authorList>
            <person name="Kucharzyk K."/>
            <person name="Murdoch R.W."/>
            <person name="Higgins S."/>
            <person name="Loffler F."/>
        </authorList>
    </citation>
    <scope>NUCLEOTIDE SEQUENCE</scope>
</reference>
<evidence type="ECO:0000313" key="1">
    <source>
        <dbReference type="EMBL" id="MPN18167.1"/>
    </source>
</evidence>
<dbReference type="AlphaFoldDB" id="A0A645FUI7"/>
<organism evidence="1">
    <name type="scientific">bioreactor metagenome</name>
    <dbReference type="NCBI Taxonomy" id="1076179"/>
    <lineage>
        <taxon>unclassified sequences</taxon>
        <taxon>metagenomes</taxon>
        <taxon>ecological metagenomes</taxon>
    </lineage>
</organism>
<accession>A0A645FUI7</accession>